<protein>
    <submittedName>
        <fullName evidence="1">Uncharacterized protein</fullName>
    </submittedName>
</protein>
<dbReference type="AlphaFoldDB" id="A0A7G9YGG7"/>
<accession>A0A7G9YGG7</accession>
<name>A0A7G9YGG7_9EURY</name>
<dbReference type="EMBL" id="MT631240">
    <property type="protein sequence ID" value="QNO47101.1"/>
    <property type="molecule type" value="Genomic_DNA"/>
</dbReference>
<organism evidence="1">
    <name type="scientific">Candidatus Methanogaster sp. ANME-2c ERB4</name>
    <dbReference type="NCBI Taxonomy" id="2759911"/>
    <lineage>
        <taxon>Archaea</taxon>
        <taxon>Methanobacteriati</taxon>
        <taxon>Methanobacteriota</taxon>
        <taxon>Stenosarchaea group</taxon>
        <taxon>Methanomicrobia</taxon>
        <taxon>Methanosarcinales</taxon>
        <taxon>ANME-2 cluster</taxon>
        <taxon>Candidatus Methanogasteraceae</taxon>
        <taxon>Candidatus Methanogaster</taxon>
    </lineage>
</organism>
<gene>
    <name evidence="1" type="ORF">ONOHIMFI_00027</name>
</gene>
<reference evidence="1" key="1">
    <citation type="submission" date="2020-06" db="EMBL/GenBank/DDBJ databases">
        <title>Unique genomic features of the anaerobic methanotrophic archaea.</title>
        <authorList>
            <person name="Chadwick G.L."/>
            <person name="Skennerton C.T."/>
            <person name="Laso-Perez R."/>
            <person name="Leu A.O."/>
            <person name="Speth D.R."/>
            <person name="Yu H."/>
            <person name="Morgan-Lang C."/>
            <person name="Hatzenpichler R."/>
            <person name="Goudeau D."/>
            <person name="Malmstrom R."/>
            <person name="Brazelton W.J."/>
            <person name="Woyke T."/>
            <person name="Hallam S.J."/>
            <person name="Tyson G.W."/>
            <person name="Wegener G."/>
            <person name="Boetius A."/>
            <person name="Orphan V."/>
        </authorList>
    </citation>
    <scope>NUCLEOTIDE SEQUENCE</scope>
</reference>
<sequence length="151" mass="17607">MSIAVLCIQLTITTFVQFASFVIIRDFLMPILCQRLRSLRSQSRIPRLNEWHESSKSEEITGFLDSTVSVMFSYPKKIKPTVRKHRQGSRDRKRRCRIRTGIRRVIRGRSFDKWAEPDDSAICGHEVHIIHDLITCRITKIDGITVSEDHL</sequence>
<proteinExistence type="predicted"/>
<evidence type="ECO:0000313" key="1">
    <source>
        <dbReference type="EMBL" id="QNO47101.1"/>
    </source>
</evidence>